<reference evidence="5 6" key="1">
    <citation type="submission" date="2020-04" db="EMBL/GenBank/DDBJ databases">
        <title>Staphylococcus species from domestic dog.</title>
        <authorList>
            <person name="Paterson G.K."/>
        </authorList>
    </citation>
    <scope>NUCLEOTIDE SEQUENCE [LARGE SCALE GENOMIC DNA]</scope>
    <source>
        <strain evidence="5 6">H16/1A</strain>
    </source>
</reference>
<comment type="catalytic activity">
    <reaction evidence="4">
        <text>(6S)-5-formyl-5,6,7,8-tetrahydrofolate + ATP = (6R)-5,10-methenyltetrahydrofolate + ADP + phosphate</text>
        <dbReference type="Rhea" id="RHEA:10488"/>
        <dbReference type="ChEBI" id="CHEBI:30616"/>
        <dbReference type="ChEBI" id="CHEBI:43474"/>
        <dbReference type="ChEBI" id="CHEBI:57455"/>
        <dbReference type="ChEBI" id="CHEBI:57457"/>
        <dbReference type="ChEBI" id="CHEBI:456216"/>
        <dbReference type="EC" id="6.3.3.2"/>
    </reaction>
</comment>
<organism evidence="5 6">
    <name type="scientific">Staphylococcus canis</name>
    <dbReference type="NCBI Taxonomy" id="2724942"/>
    <lineage>
        <taxon>Bacteria</taxon>
        <taxon>Bacillati</taxon>
        <taxon>Bacillota</taxon>
        <taxon>Bacilli</taxon>
        <taxon>Bacillales</taxon>
        <taxon>Staphylococcaceae</taxon>
        <taxon>Staphylococcus</taxon>
    </lineage>
</organism>
<name>A0ABS0TA77_9STAP</name>
<keyword evidence="5" id="KW-0436">Ligase</keyword>
<proteinExistence type="inferred from homology"/>
<evidence type="ECO:0000256" key="4">
    <source>
        <dbReference type="RuleBase" id="RU361279"/>
    </source>
</evidence>
<dbReference type="Pfam" id="PF01812">
    <property type="entry name" value="5-FTHF_cyc-lig"/>
    <property type="match status" value="1"/>
</dbReference>
<keyword evidence="4" id="KW-0479">Metal-binding</keyword>
<keyword evidence="3 4" id="KW-0067">ATP-binding</keyword>
<comment type="caution">
    <text evidence="5">The sequence shown here is derived from an EMBL/GenBank/DDBJ whole genome shotgun (WGS) entry which is preliminary data.</text>
</comment>
<evidence type="ECO:0000313" key="6">
    <source>
        <dbReference type="Proteomes" id="UP000751852"/>
    </source>
</evidence>
<dbReference type="EC" id="6.3.3.2" evidence="4"/>
<keyword evidence="6" id="KW-1185">Reference proteome</keyword>
<evidence type="ECO:0000256" key="3">
    <source>
        <dbReference type="ARBA" id="ARBA00022840"/>
    </source>
</evidence>
<evidence type="ECO:0000313" key="5">
    <source>
        <dbReference type="EMBL" id="MBI5975653.1"/>
    </source>
</evidence>
<dbReference type="PANTHER" id="PTHR23407:SF1">
    <property type="entry name" value="5-FORMYLTETRAHYDROFOLATE CYCLO-LIGASE"/>
    <property type="match status" value="1"/>
</dbReference>
<dbReference type="SUPFAM" id="SSF100950">
    <property type="entry name" value="NagB/RpiA/CoA transferase-like"/>
    <property type="match status" value="1"/>
</dbReference>
<dbReference type="InterPro" id="IPR024185">
    <property type="entry name" value="FTHF_cligase-like_sf"/>
</dbReference>
<evidence type="ECO:0000256" key="2">
    <source>
        <dbReference type="ARBA" id="ARBA00022741"/>
    </source>
</evidence>
<accession>A0ABS0TA77</accession>
<comment type="cofactor">
    <cofactor evidence="4">
        <name>Mg(2+)</name>
        <dbReference type="ChEBI" id="CHEBI:18420"/>
    </cofactor>
</comment>
<dbReference type="InterPro" id="IPR002698">
    <property type="entry name" value="FTHF_cligase"/>
</dbReference>
<keyword evidence="4" id="KW-0460">Magnesium</keyword>
<dbReference type="GO" id="GO:0030272">
    <property type="term" value="F:5-formyltetrahydrofolate cyclo-ligase activity"/>
    <property type="evidence" value="ECO:0007669"/>
    <property type="project" value="UniProtKB-EC"/>
</dbReference>
<dbReference type="NCBIfam" id="TIGR02727">
    <property type="entry name" value="MTHFS_bact"/>
    <property type="match status" value="1"/>
</dbReference>
<gene>
    <name evidence="5" type="ORF">HHH54_08585</name>
</gene>
<dbReference type="PANTHER" id="PTHR23407">
    <property type="entry name" value="ATPASE INHIBITOR/5-FORMYLTETRAHYDROFOLATE CYCLO-LIGASE"/>
    <property type="match status" value="1"/>
</dbReference>
<sequence length="183" mass="21292">MDKKEIRSETINKMKRMNKSTKKLSDKWLFEQLIQHPKFKESNSIGIVLSMPHEVETDKIIKKALDLGKKIYVPSTNYQHRTMNFQQLFNLNQVDTDEKGIRFVNEETSINNELDLVIVPGVAFDTKGYRIGYGGGYFDRYLSQHNPKTISLVYDLQVYEHLPTESHDRPISELIIADTNKID</sequence>
<dbReference type="InterPro" id="IPR037171">
    <property type="entry name" value="NagB/RpiA_transferase-like"/>
</dbReference>
<comment type="similarity">
    <text evidence="1 4">Belongs to the 5-formyltetrahydrofolate cyclo-ligase family.</text>
</comment>
<keyword evidence="2 4" id="KW-0547">Nucleotide-binding</keyword>
<dbReference type="RefSeq" id="WP_198618427.1">
    <property type="nucleotide sequence ID" value="NZ_JABANU010000022.1"/>
</dbReference>
<dbReference type="EMBL" id="JABANU010000022">
    <property type="protein sequence ID" value="MBI5975653.1"/>
    <property type="molecule type" value="Genomic_DNA"/>
</dbReference>
<dbReference type="Gene3D" id="3.40.50.10420">
    <property type="entry name" value="NagB/RpiA/CoA transferase-like"/>
    <property type="match status" value="1"/>
</dbReference>
<protein>
    <recommendedName>
        <fullName evidence="4">5-formyltetrahydrofolate cyclo-ligase</fullName>
        <ecNumber evidence="4">6.3.3.2</ecNumber>
    </recommendedName>
</protein>
<dbReference type="PIRSF" id="PIRSF006806">
    <property type="entry name" value="FTHF_cligase"/>
    <property type="match status" value="1"/>
</dbReference>
<dbReference type="Proteomes" id="UP000751852">
    <property type="component" value="Unassembled WGS sequence"/>
</dbReference>
<evidence type="ECO:0000256" key="1">
    <source>
        <dbReference type="ARBA" id="ARBA00010638"/>
    </source>
</evidence>